<accession>A0A5J4TF44</accession>
<dbReference type="InterPro" id="IPR052055">
    <property type="entry name" value="Hepadnavirus_pol/RT"/>
</dbReference>
<dbReference type="EMBL" id="SNRW01033310">
    <property type="protein sequence ID" value="KAA6356241.1"/>
    <property type="molecule type" value="Genomic_DNA"/>
</dbReference>
<dbReference type="AlphaFoldDB" id="A0A5J4TF44"/>
<dbReference type="PANTHER" id="PTHR33050">
    <property type="entry name" value="REVERSE TRANSCRIPTASE DOMAIN-CONTAINING PROTEIN"/>
    <property type="match status" value="1"/>
</dbReference>
<dbReference type="InterPro" id="IPR043128">
    <property type="entry name" value="Rev_trsase/Diguanyl_cyclase"/>
</dbReference>
<dbReference type="Gene3D" id="3.10.10.10">
    <property type="entry name" value="HIV Type 1 Reverse Transcriptase, subunit A, domain 1"/>
    <property type="match status" value="1"/>
</dbReference>
<evidence type="ECO:0008006" key="3">
    <source>
        <dbReference type="Google" id="ProtNLM"/>
    </source>
</evidence>
<dbReference type="InterPro" id="IPR043502">
    <property type="entry name" value="DNA/RNA_pol_sf"/>
</dbReference>
<organism evidence="1 2">
    <name type="scientific">Streblomastix strix</name>
    <dbReference type="NCBI Taxonomy" id="222440"/>
    <lineage>
        <taxon>Eukaryota</taxon>
        <taxon>Metamonada</taxon>
        <taxon>Preaxostyla</taxon>
        <taxon>Oxymonadida</taxon>
        <taxon>Streblomastigidae</taxon>
        <taxon>Streblomastix</taxon>
    </lineage>
</organism>
<feature type="non-terminal residue" evidence="1">
    <location>
        <position position="220"/>
    </location>
</feature>
<evidence type="ECO:0000313" key="2">
    <source>
        <dbReference type="Proteomes" id="UP000324800"/>
    </source>
</evidence>
<dbReference type="Gene3D" id="3.30.70.270">
    <property type="match status" value="1"/>
</dbReference>
<protein>
    <recommendedName>
        <fullName evidence="3">Reverse transcriptase domain-containing protein</fullName>
    </recommendedName>
</protein>
<dbReference type="Proteomes" id="UP000324800">
    <property type="component" value="Unassembled WGS sequence"/>
</dbReference>
<gene>
    <name evidence="1" type="ORF">EZS28_048232</name>
</gene>
<name>A0A5J4TF44_9EUKA</name>
<dbReference type="PANTHER" id="PTHR33050:SF7">
    <property type="entry name" value="RIBONUCLEASE H"/>
    <property type="match status" value="1"/>
</dbReference>
<proteinExistence type="predicted"/>
<evidence type="ECO:0000313" key="1">
    <source>
        <dbReference type="EMBL" id="KAA6356241.1"/>
    </source>
</evidence>
<comment type="caution">
    <text evidence="1">The sequence shown here is derived from an EMBL/GenBank/DDBJ whole genome shotgun (WGS) entry which is preliminary data.</text>
</comment>
<reference evidence="1 2" key="1">
    <citation type="submission" date="2019-03" db="EMBL/GenBank/DDBJ databases">
        <title>Single cell metagenomics reveals metabolic interactions within the superorganism composed of flagellate Streblomastix strix and complex community of Bacteroidetes bacteria on its surface.</title>
        <authorList>
            <person name="Treitli S.C."/>
            <person name="Kolisko M."/>
            <person name="Husnik F."/>
            <person name="Keeling P."/>
            <person name="Hampl V."/>
        </authorList>
    </citation>
    <scope>NUCLEOTIDE SEQUENCE [LARGE SCALE GENOMIC DNA]</scope>
    <source>
        <strain evidence="1">ST1C</strain>
    </source>
</reference>
<sequence length="220" mass="26265">MQAYKAMLQEELQEGIIEEIPKEQVKRWNLTFPAPKPSREWRKILEASLRNKQIQPLQFQMNGVEQVRYLLIPNDWAVTFDLNSAFHHLIVYPPHRAYLAFEVDNHHYPYKAMPFGYSAKTRAVKTQGWTGMMISPLEALKELCQLIKKIAENKNQYIYKIQFYKQQYQQMPHPMCVEQHCNQILKRFQQHTKHDQTTRYIGQVIGRNCRPFTQEQQLSQ</sequence>
<dbReference type="SUPFAM" id="SSF56672">
    <property type="entry name" value="DNA/RNA polymerases"/>
    <property type="match status" value="1"/>
</dbReference>